<organism evidence="2 3">
    <name type="scientific">Alistipes inops</name>
    <dbReference type="NCBI Taxonomy" id="1501391"/>
    <lineage>
        <taxon>Bacteria</taxon>
        <taxon>Pseudomonadati</taxon>
        <taxon>Bacteroidota</taxon>
        <taxon>Bacteroidia</taxon>
        <taxon>Bacteroidales</taxon>
        <taxon>Rikenellaceae</taxon>
        <taxon>Alistipes</taxon>
    </lineage>
</organism>
<accession>A0ABR4YL75</accession>
<dbReference type="Proteomes" id="UP000030889">
    <property type="component" value="Unassembled WGS sequence"/>
</dbReference>
<evidence type="ECO:0000259" key="1">
    <source>
        <dbReference type="Pfam" id="PF09918"/>
    </source>
</evidence>
<dbReference type="PANTHER" id="PTHR40101">
    <property type="entry name" value="CONSERVED PROTEIN"/>
    <property type="match status" value="1"/>
</dbReference>
<dbReference type="EMBL" id="JRGF01000001">
    <property type="protein sequence ID" value="KHE43015.1"/>
    <property type="molecule type" value="Genomic_DNA"/>
</dbReference>
<protein>
    <recommendedName>
        <fullName evidence="1">DUF2148 domain-containing protein</fullName>
    </recommendedName>
</protein>
<dbReference type="PANTHER" id="PTHR40101:SF1">
    <property type="entry name" value="4FE-4S DOMAIN-CONTAINING PROTEIN"/>
    <property type="match status" value="1"/>
</dbReference>
<evidence type="ECO:0000313" key="2">
    <source>
        <dbReference type="EMBL" id="KHE43015.1"/>
    </source>
</evidence>
<evidence type="ECO:0000313" key="3">
    <source>
        <dbReference type="Proteomes" id="UP000030889"/>
    </source>
</evidence>
<dbReference type="InterPro" id="IPR019224">
    <property type="entry name" value="DUF2148"/>
</dbReference>
<dbReference type="RefSeq" id="WP_022062859.1">
    <property type="nucleotide sequence ID" value="NZ_JRGF01000001.1"/>
</dbReference>
<dbReference type="Pfam" id="PF09918">
    <property type="entry name" value="DUF2148"/>
    <property type="match status" value="1"/>
</dbReference>
<keyword evidence="3" id="KW-1185">Reference proteome</keyword>
<proteinExistence type="predicted"/>
<sequence length="182" mass="19630">MIIRENESREEYVMSVAKAMMSAARTAPKGCGVDNLEIAALGLSRLSRLARKMREIGERDSKAFFLRDADNVENSQAVVLIGTRRAVRGLNCGLCGYPTCREKRDSAPAVPCVFDVTDLGIAVGSAVAIAADCRVDNRILYSAGVAAKELGFLDDCAIIYAVPLSVNGKNIYFDRFAKCGAK</sequence>
<comment type="caution">
    <text evidence="2">The sequence shown here is derived from an EMBL/GenBank/DDBJ whole genome shotgun (WGS) entry which is preliminary data.</text>
</comment>
<gene>
    <name evidence="2" type="ORF">LG35_00720</name>
</gene>
<feature type="domain" description="DUF2148" evidence="1">
    <location>
        <begin position="111"/>
        <end position="175"/>
    </location>
</feature>
<name>A0ABR4YL75_9BACT</name>
<reference evidence="2 3" key="1">
    <citation type="submission" date="2014-09" db="EMBL/GenBank/DDBJ databases">
        <title>Alistipes sp. 627, sp. nov., a novel member of the family Rikenellaceae isolated from human faeces.</title>
        <authorList>
            <person name="Shkoporov A.N."/>
            <person name="Chaplin A.V."/>
            <person name="Motuzova O.V."/>
            <person name="Kafarskaia L.I."/>
            <person name="Khokhlova E.V."/>
            <person name="Efimov B.A."/>
        </authorList>
    </citation>
    <scope>NUCLEOTIDE SEQUENCE [LARGE SCALE GENOMIC DNA]</scope>
    <source>
        <strain evidence="2 3">627</strain>
    </source>
</reference>